<feature type="transmembrane region" description="Helical" evidence="1">
    <location>
        <begin position="114"/>
        <end position="133"/>
    </location>
</feature>
<evidence type="ECO:0000313" key="3">
    <source>
        <dbReference type="Proteomes" id="UP000285655"/>
    </source>
</evidence>
<evidence type="ECO:0008006" key="4">
    <source>
        <dbReference type="Google" id="ProtNLM"/>
    </source>
</evidence>
<feature type="transmembrane region" description="Helical" evidence="1">
    <location>
        <begin position="74"/>
        <end position="93"/>
    </location>
</feature>
<dbReference type="AlphaFoldDB" id="A0A419DAI7"/>
<organism evidence="2 3">
    <name type="scientific">candidate division WS5 bacterium</name>
    <dbReference type="NCBI Taxonomy" id="2093353"/>
    <lineage>
        <taxon>Bacteria</taxon>
        <taxon>candidate division WS5</taxon>
    </lineage>
</organism>
<keyword evidence="1" id="KW-1133">Transmembrane helix</keyword>
<comment type="caution">
    <text evidence="2">The sequence shown here is derived from an EMBL/GenBank/DDBJ whole genome shotgun (WGS) entry which is preliminary data.</text>
</comment>
<protein>
    <recommendedName>
        <fullName evidence="4">YggT family protein</fullName>
    </recommendedName>
</protein>
<keyword evidence="1" id="KW-0472">Membrane</keyword>
<evidence type="ECO:0000256" key="1">
    <source>
        <dbReference type="SAM" id="Phobius"/>
    </source>
</evidence>
<reference evidence="2 3" key="1">
    <citation type="journal article" date="2017" name="ISME J.">
        <title>Energy and carbon metabolisms in a deep terrestrial subsurface fluid microbial community.</title>
        <authorList>
            <person name="Momper L."/>
            <person name="Jungbluth S.P."/>
            <person name="Lee M.D."/>
            <person name="Amend J.P."/>
        </authorList>
    </citation>
    <scope>NUCLEOTIDE SEQUENCE [LARGE SCALE GENOMIC DNA]</scope>
    <source>
        <strain evidence="2">SURF_29</strain>
    </source>
</reference>
<proteinExistence type="predicted"/>
<keyword evidence="1" id="KW-0812">Transmembrane</keyword>
<dbReference type="EMBL" id="QZJW01000055">
    <property type="protein sequence ID" value="RJO60090.1"/>
    <property type="molecule type" value="Genomic_DNA"/>
</dbReference>
<dbReference type="Proteomes" id="UP000285655">
    <property type="component" value="Unassembled WGS sequence"/>
</dbReference>
<name>A0A419DAI7_9BACT</name>
<feature type="transmembrane region" description="Helical" evidence="1">
    <location>
        <begin position="45"/>
        <end position="68"/>
    </location>
</feature>
<gene>
    <name evidence="2" type="ORF">C4544_07040</name>
</gene>
<accession>A0A419DAI7</accession>
<sequence length="135" mass="15508">MAKEKRKKKNGEEKGEVFYKAYPIAHPIGRVEPREKGASYMAESLLWWALGIVETVLLVRIVLAAFGADGGNMLTSFLYAISYPFVWFFFYLFNTLDRVNVTTPRFEIETLAAMAFYYVLVYVIVQLIIAFRGTE</sequence>
<evidence type="ECO:0000313" key="2">
    <source>
        <dbReference type="EMBL" id="RJO60090.1"/>
    </source>
</evidence>